<sequence>MMHTTEPDTDDNGGMTAGQYALAAILALSAMTLMIGAVLYGTGTLDSAELPAIQDGSDRPDMLPGTDDENESDDLDDDSSNAATNDSDGPDDGSDSGDGDSSSSDDGDDENATDGVTDPAGDDSDSDAEENNSTDRQYPIDVGDGDGNSSGEDANETRRAPNDSGNQFGHAAIDIVDYDETIAPGETVTVTAEVTTEEDQRDGVVRFFAGEPRDEIDAATFSIDGDETATLTFEYVAEGYEDGDTFNVRVGIDPRVDIDTAQVAVSIADDGNSSDDEWTDEERAEAAAMIRAYFEGYHEGINHAYDSEVENEAAMIHPNESLTGDPYEQEPWPLEEWESPEDAREDGINLGADEGAQAFGDEWEEKQPPVNQSQNQTAD</sequence>
<evidence type="ECO:0000256" key="1">
    <source>
        <dbReference type="SAM" id="MobiDB-lite"/>
    </source>
</evidence>
<feature type="compositionally biased region" description="Acidic residues" evidence="1">
    <location>
        <begin position="66"/>
        <end position="79"/>
    </location>
</feature>
<organism evidence="3 4">
    <name type="scientific">Haloterrigena alkaliphila</name>
    <dbReference type="NCBI Taxonomy" id="2816475"/>
    <lineage>
        <taxon>Archaea</taxon>
        <taxon>Methanobacteriati</taxon>
        <taxon>Methanobacteriota</taxon>
        <taxon>Stenosarchaea group</taxon>
        <taxon>Halobacteria</taxon>
        <taxon>Halobacteriales</taxon>
        <taxon>Natrialbaceae</taxon>
        <taxon>Haloterrigena</taxon>
    </lineage>
</organism>
<evidence type="ECO:0008006" key="5">
    <source>
        <dbReference type="Google" id="ProtNLM"/>
    </source>
</evidence>
<feature type="compositionally biased region" description="Acidic residues" evidence="1">
    <location>
        <begin position="120"/>
        <end position="132"/>
    </location>
</feature>
<dbReference type="RefSeq" id="WP_207289740.1">
    <property type="nucleotide sequence ID" value="NZ_CP071462.1"/>
</dbReference>
<feature type="compositionally biased region" description="Acidic residues" evidence="1">
    <location>
        <begin position="88"/>
        <end position="112"/>
    </location>
</feature>
<feature type="transmembrane region" description="Helical" evidence="2">
    <location>
        <begin position="20"/>
        <end position="40"/>
    </location>
</feature>
<evidence type="ECO:0000256" key="2">
    <source>
        <dbReference type="SAM" id="Phobius"/>
    </source>
</evidence>
<keyword evidence="2" id="KW-1133">Transmembrane helix</keyword>
<gene>
    <name evidence="3" type="ORF">J0X25_03560</name>
</gene>
<dbReference type="AlphaFoldDB" id="A0A8A2VHZ0"/>
<reference evidence="3 4" key="1">
    <citation type="submission" date="2021-03" db="EMBL/GenBank/DDBJ databases">
        <title>Haloterrigena longa sp. nov. and Haloterrigena limicola sp. nov., extremely halophilic archaea isolated from a salt lake.</title>
        <authorList>
            <person name="Henglin C."/>
        </authorList>
    </citation>
    <scope>NUCLEOTIDE SEQUENCE [LARGE SCALE GENOMIC DNA]</scope>
    <source>
        <strain evidence="3 4">KZCA68</strain>
    </source>
</reference>
<evidence type="ECO:0000313" key="4">
    <source>
        <dbReference type="Proteomes" id="UP000663203"/>
    </source>
</evidence>
<dbReference type="GeneID" id="63186351"/>
<dbReference type="EMBL" id="CP071462">
    <property type="protein sequence ID" value="QSX00056.1"/>
    <property type="molecule type" value="Genomic_DNA"/>
</dbReference>
<keyword evidence="4" id="KW-1185">Reference proteome</keyword>
<name>A0A8A2VHZ0_9EURY</name>
<dbReference type="KEGG" id="hakz:J0X25_03560"/>
<feature type="region of interest" description="Disordered" evidence="1">
    <location>
        <begin position="320"/>
        <end position="379"/>
    </location>
</feature>
<feature type="region of interest" description="Disordered" evidence="1">
    <location>
        <begin position="50"/>
        <end position="171"/>
    </location>
</feature>
<protein>
    <recommendedName>
        <fullName evidence="5">CARDB protein</fullName>
    </recommendedName>
</protein>
<evidence type="ECO:0000313" key="3">
    <source>
        <dbReference type="EMBL" id="QSX00056.1"/>
    </source>
</evidence>
<proteinExistence type="predicted"/>
<keyword evidence="2" id="KW-0812">Transmembrane</keyword>
<dbReference type="Proteomes" id="UP000663203">
    <property type="component" value="Chromosome"/>
</dbReference>
<keyword evidence="2" id="KW-0472">Membrane</keyword>
<feature type="compositionally biased region" description="Polar residues" evidence="1">
    <location>
        <begin position="369"/>
        <end position="379"/>
    </location>
</feature>
<accession>A0A8A2VHZ0</accession>